<feature type="binding site" evidence="17">
    <location>
        <position position="2068"/>
    </location>
    <ligand>
        <name>Zn(2+)</name>
        <dbReference type="ChEBI" id="CHEBI:29105"/>
        <label>1</label>
        <note>catalytic</note>
    </ligand>
</feature>
<dbReference type="GO" id="GO:0008241">
    <property type="term" value="F:peptidyl-dipeptidase activity"/>
    <property type="evidence" value="ECO:0007669"/>
    <property type="project" value="UniProtKB-EC"/>
</dbReference>
<feature type="disulfide bond" evidence="20">
    <location>
        <begin position="1449"/>
        <end position="1467"/>
    </location>
</feature>
<keyword evidence="22" id="KW-1133">Transmembrane helix</keyword>
<evidence type="ECO:0000256" key="16">
    <source>
        <dbReference type="PIRSR" id="PIRSR601548-2"/>
    </source>
</evidence>
<keyword evidence="8 17" id="KW-0862">Zinc</keyword>
<feature type="binding site" evidence="19">
    <location>
        <position position="2072"/>
    </location>
    <ligand>
        <name>Zn(2+)</name>
        <dbReference type="ChEBI" id="CHEBI:29105"/>
        <label>2</label>
        <note>catalytic</note>
    </ligand>
</feature>
<dbReference type="PANTHER" id="PTHR10514">
    <property type="entry name" value="ANGIOTENSIN-CONVERTING ENZYME"/>
    <property type="match status" value="1"/>
</dbReference>
<keyword evidence="7 21" id="KW-0378">Hydrolase</keyword>
<keyword evidence="3 21" id="KW-0121">Carboxypeptidase</keyword>
<organism evidence="23 24">
    <name type="scientific">Pyrocoelia pectoralis</name>
    <dbReference type="NCBI Taxonomy" id="417401"/>
    <lineage>
        <taxon>Eukaryota</taxon>
        <taxon>Metazoa</taxon>
        <taxon>Ecdysozoa</taxon>
        <taxon>Arthropoda</taxon>
        <taxon>Hexapoda</taxon>
        <taxon>Insecta</taxon>
        <taxon>Pterygota</taxon>
        <taxon>Neoptera</taxon>
        <taxon>Endopterygota</taxon>
        <taxon>Coleoptera</taxon>
        <taxon>Polyphaga</taxon>
        <taxon>Elateriformia</taxon>
        <taxon>Elateroidea</taxon>
        <taxon>Lampyridae</taxon>
        <taxon>Lampyrinae</taxon>
        <taxon>Pyrocoelia</taxon>
    </lineage>
</organism>
<dbReference type="GO" id="GO:0004180">
    <property type="term" value="F:carboxypeptidase activity"/>
    <property type="evidence" value="ECO:0007669"/>
    <property type="project" value="UniProtKB-KW"/>
</dbReference>
<feature type="active site" description="Proton donor 1" evidence="15">
    <location>
        <position position="1611"/>
    </location>
</feature>
<keyword evidence="22" id="KW-0812">Transmembrane</keyword>
<evidence type="ECO:0000313" key="23">
    <source>
        <dbReference type="EMBL" id="KAK5650646.1"/>
    </source>
</evidence>
<sequence length="2337" mass="269339">MFEPRLAALAIPVATLIFIFWTILHTINSQTTPTNEEEVESYLKTEYEPEASRLTNLFVEADWNFATDIANSDKEQAKTEATLNLAKFNKEEWNRVFNKIDSQNYTKPFIKRQIQILKVLGNAALDETKLKELTVATNEMTSIYSTAKICPYGKPDCNLNTEGLSLEPGIENVLATSNDYEELKYVWKAWRDASGAKIKNTYKKYVDLSNEAAKLNKFEDKGEMWKNDYESPNFETDMDNLWEQVKPLYDELHTYVGHKLKEKYGNNIDISDGLLPAHVLGNMWGQSWINIGKLVQPFPNAESIDVTAALQAQNYSILNLFEESDKFYKSLGLEPNDMSYNVSLGAVITKPTDREILSVNYEDFVTIHHEMGHIQYFLLYKGQPIAFRNGANPGFHEAVGDTIALSVATPKHLKKIGLLKNYVPSQESDLNVLMDMALERVAFLPFGLLIDKWRWDVFSGKVNQSEWNEQWWKYSYFVAHILEFQLYRSLCKLSGEYDPSDSKKPLHSCDFYESKEVGEKLRAGLSLGWSKHWKDSLKEMTGETELDGTALMEYFKPLYDFLKIQNQIYTEDGLKDFLANTFETEASNMSNKVAKAEWNLATDIENSTNQNAQLQATLEAAKFDKHYWTTVFQTLDENDYKDEELRRQVKSLKILGNAALDEDKLSELTSTRSKMENIYSTAKICPFNKQNCTLETEGLNYDELTYVWGAWRDATGKKMKENYQTYVKLSNEAAAANGFDNMGKMWQYGYESETFEKDLDELWEQVKPLYDELHKYVATKLKEVYGDKLDMEDGLIPAHVFGNMWAQSWNNLAPLLAPFPNASVMDVTSGLIAQGYSPSEMFGISNKFYMSLGLESNAMSYGDLALIVKPDDREVLYFRIKMCTEVNYEDFITIHHEMGHIQYYILYKDQPYVFRGGANPGFHEAVGDTIALSVSTPKHLRKIRLLDESYEQSEESDLNALMNMALERVAFLPFGLLIDKWRWDVFAGRVDYKNWNQKWWHYRNTIQKVKSPVERSETDFDPGAKYHVPGDSQYINYFIAHILQFQLYRSLCKTSGQYDPNNASLPLHQCDFYESTKAGEKLRNGLKLGASKHWKVALKEITGEDNLDASAILEYFDPLYKYLQRVNIMDEEHLKEYLSGTYEKEASQKFNKLANAQWDFATDVNNKDKEAKQLQVTLEVAKYNKDNWTDIFQHLNEEDYNDKPLKRQVSFLKVLGDSALDEDKLTELSNTGSYMTNIYSTAKICPFDNRNCSVDTEGWSLEPAIESRLADSENYEELEYIWTEWRKVTGPKIKDRYKDYVRLSNEAAVANGFKDKGELWRSSYESPTFVKDMDRIWEQVKPLYHELHRYVMKKLKGRYGATLNVDKGFIPAHLFGNMWAQSWINLEELVLPFRNGTVVDVTSALQNYSVKDLFEISNEFYTSLGLESCEMSYGPKAVIEKPDNREILCHASAWDFYDKSDFRIKMCTELNYEDFVTIHHEMGHIEYDILYKDQPISFRDGANPGFHEAVGDTIALSVTTPKHLEEIGLLEKYVDSYESSINTLMKMALERVAFLPFGLLIDKWRWDVFAGLVTPEQWNSHWWHYRETIQKVTPPANRNDATDFDPGAKYHIPGDSQYINYFFAHILEFQLYRALCIKAGKYDPSSSGTLHKCDFYQSKEAGELLRNGLSLGKSKHWKDALEVMTDSRDLDASALLEYFQPLYEFLKKDNGPLTDEKELKNFLMLDYELSASHSANDQVEAEWNFVTDVSNADKEQAQVDAALSAAQLKKVYWNTYFKNLKEDDYKDELIKKQVKSLKLLGNAALDDDDLKEYTETVNEMTKIYSTAKICPYKKQNCNLQSEGLQLEPGIEEIMASSNDYAELAYVWKEWRRATSGIKGKYVKYVDLSNTAATANGFNDKGHMWRSLYDSPTFIEDMDKLWTDVKPLYDQLHKFVSKKLKEKYKDELDVSDNLIPAHLLGNMWAQTWTNIFPLIKPYPNATSPDITAALLEKGYTPLRMFETSDQFYKSLGLESNHMSYDVSLGAIIEKPNDREILCHASAWDFSNGKDYRIKMCTNVNHEDFITVHHEMGHIQYFILYKDQPITFRDSANPGFHEAVGDAVALSVATPEHLYKIGLLKDKNMTEESSINALMEMALERVAFLPFGLLIDKWRWDVFSGMVPREEWNHRWWKYRNELQGIKAPVERSGNDFDPAAKYHVAGDSQYINYFVARILQFQIYKALCIEAGQYAPDDNKPLHKCDFYQSVKAGQKLRAGLSLGSSKHWSEALYAITGERQLNASALLEYFDPLMVYMKAQNQESEESDSQLVPIVVGSVVGVALVAGLAFYLIRRFRKKGD</sequence>
<evidence type="ECO:0000256" key="19">
    <source>
        <dbReference type="PIRSR" id="PIRSR601548-8"/>
    </source>
</evidence>
<feature type="active site" description="Proton acceptor 2" evidence="15">
    <location>
        <position position="2069"/>
    </location>
</feature>
<dbReference type="GO" id="GO:0008237">
    <property type="term" value="F:metallopeptidase activity"/>
    <property type="evidence" value="ECO:0007669"/>
    <property type="project" value="UniProtKB-KW"/>
</dbReference>
<feature type="disulfide bond" evidence="20">
    <location>
        <begin position="1052"/>
        <end position="1070"/>
    </location>
</feature>
<dbReference type="CDD" id="cd06461">
    <property type="entry name" value="M2_ACE"/>
    <property type="match status" value="4"/>
</dbReference>
<dbReference type="EC" id="3.4.-.-" evidence="21"/>
<evidence type="ECO:0000256" key="18">
    <source>
        <dbReference type="PIRSR" id="PIRSR601548-4"/>
    </source>
</evidence>
<gene>
    <name evidence="23" type="ORF">RI129_001675</name>
</gene>
<evidence type="ECO:0000313" key="24">
    <source>
        <dbReference type="Proteomes" id="UP001329430"/>
    </source>
</evidence>
<feature type="active site" description="Proton donor 1" evidence="14">
    <location>
        <position position="2198"/>
    </location>
</feature>
<evidence type="ECO:0000256" key="9">
    <source>
        <dbReference type="ARBA" id="ARBA00023049"/>
    </source>
</evidence>
<keyword evidence="10 18" id="KW-1015">Disulfide bond</keyword>
<feature type="disulfide bond" evidence="20">
    <location>
        <begin position="491"/>
        <end position="509"/>
    </location>
</feature>
<comment type="caution">
    <text evidence="23">The sequence shown here is derived from an EMBL/GenBank/DDBJ whole genome shotgun (WGS) entry which is preliminary data.</text>
</comment>
<evidence type="ECO:0000256" key="15">
    <source>
        <dbReference type="PIRSR" id="PIRSR601548-11"/>
    </source>
</evidence>
<keyword evidence="24" id="KW-1185">Reference proteome</keyword>
<evidence type="ECO:0000256" key="14">
    <source>
        <dbReference type="PIRSR" id="PIRSR601548-1"/>
    </source>
</evidence>
<feature type="transmembrane region" description="Helical" evidence="22">
    <location>
        <begin position="2307"/>
        <end position="2329"/>
    </location>
</feature>
<dbReference type="FunFam" id="1.10.1370.30:FF:000004">
    <property type="entry name" value="Angiotensin-converting enzyme"/>
    <property type="match status" value="2"/>
</dbReference>
<comment type="cofactor">
    <cofactor evidence="1">
        <name>Zn(2+)</name>
        <dbReference type="ChEBI" id="CHEBI:29105"/>
    </cofactor>
</comment>
<dbReference type="GO" id="GO:0005886">
    <property type="term" value="C:plasma membrane"/>
    <property type="evidence" value="ECO:0007669"/>
    <property type="project" value="TreeGrafter"/>
</dbReference>
<evidence type="ECO:0000256" key="7">
    <source>
        <dbReference type="ARBA" id="ARBA00022801"/>
    </source>
</evidence>
<feature type="active site" description="Proton donor 2" evidence="15">
    <location>
        <position position="2198"/>
    </location>
</feature>
<evidence type="ECO:0000256" key="1">
    <source>
        <dbReference type="ARBA" id="ARBA00001947"/>
    </source>
</evidence>
<keyword evidence="5 17" id="KW-0479">Metal-binding</keyword>
<evidence type="ECO:0000256" key="10">
    <source>
        <dbReference type="ARBA" id="ARBA00023157"/>
    </source>
</evidence>
<keyword evidence="22" id="KW-0472">Membrane</keyword>
<feature type="binding site" evidence="19">
    <location>
        <position position="2068"/>
    </location>
    <ligand>
        <name>Zn(2+)</name>
        <dbReference type="ChEBI" id="CHEBI:29105"/>
        <label>2</label>
        <note>catalytic</note>
    </ligand>
</feature>
<proteinExistence type="inferred from homology"/>
<dbReference type="PANTHER" id="PTHR10514:SF27">
    <property type="entry name" value="ANGIOTENSIN-CONVERTING ENZYME"/>
    <property type="match status" value="1"/>
</dbReference>
<evidence type="ECO:0000256" key="11">
    <source>
        <dbReference type="ARBA" id="ARBA00023180"/>
    </source>
</evidence>
<evidence type="ECO:0000256" key="12">
    <source>
        <dbReference type="ARBA" id="ARBA00036868"/>
    </source>
</evidence>
<dbReference type="PRINTS" id="PR00791">
    <property type="entry name" value="PEPDIPTASEA"/>
</dbReference>
<keyword evidence="9 21" id="KW-0482">Metalloprotease</keyword>
<dbReference type="GO" id="GO:0006508">
    <property type="term" value="P:proteolysis"/>
    <property type="evidence" value="ECO:0007669"/>
    <property type="project" value="UniProtKB-KW"/>
</dbReference>
<evidence type="ECO:0000256" key="8">
    <source>
        <dbReference type="ARBA" id="ARBA00022833"/>
    </source>
</evidence>
<evidence type="ECO:0000256" key="5">
    <source>
        <dbReference type="ARBA" id="ARBA00022723"/>
    </source>
</evidence>
<evidence type="ECO:0000256" key="22">
    <source>
        <dbReference type="SAM" id="Phobius"/>
    </source>
</evidence>
<accession>A0AAN7ZXJ1</accession>
<dbReference type="Pfam" id="PF01401">
    <property type="entry name" value="Peptidase_M2"/>
    <property type="match status" value="4"/>
</dbReference>
<keyword evidence="4 21" id="KW-0645">Protease</keyword>
<evidence type="ECO:0000256" key="4">
    <source>
        <dbReference type="ARBA" id="ARBA00022670"/>
    </source>
</evidence>
<evidence type="ECO:0000256" key="20">
    <source>
        <dbReference type="PROSITE-ProRule" id="PRU01355"/>
    </source>
</evidence>
<feature type="disulfide bond" evidence="18">
    <location>
        <begin position="2223"/>
        <end position="2240"/>
    </location>
</feature>
<feature type="binding site" evidence="17">
    <location>
        <position position="2096"/>
    </location>
    <ligand>
        <name>Zn(2+)</name>
        <dbReference type="ChEBI" id="CHEBI:29105"/>
        <label>1</label>
        <note>catalytic</note>
    </ligand>
</feature>
<feature type="binding site" evidence="16">
    <location>
        <position position="1908"/>
    </location>
    <ligand>
        <name>chloride</name>
        <dbReference type="ChEBI" id="CHEBI:17996"/>
        <label>1</label>
    </ligand>
</feature>
<comment type="caution">
    <text evidence="20">Lacks conserved residue(s) required for the propagation of feature annotation.</text>
</comment>
<feature type="disulfide bond" evidence="18 20">
    <location>
        <begin position="2037"/>
        <end position="2055"/>
    </location>
</feature>
<evidence type="ECO:0000256" key="2">
    <source>
        <dbReference type="ARBA" id="ARBA00008139"/>
    </source>
</evidence>
<evidence type="ECO:0000256" key="17">
    <source>
        <dbReference type="PIRSR" id="PIRSR601548-3"/>
    </source>
</evidence>
<dbReference type="Proteomes" id="UP001329430">
    <property type="component" value="Chromosome 1"/>
</dbReference>
<keyword evidence="11 21" id="KW-0325">Glycoprotein</keyword>
<dbReference type="InterPro" id="IPR001548">
    <property type="entry name" value="Peptidase_M2"/>
</dbReference>
<dbReference type="SUPFAM" id="SSF55486">
    <property type="entry name" value="Metalloproteases ('zincins'), catalytic domain"/>
    <property type="match status" value="4"/>
</dbReference>
<dbReference type="EMBL" id="JAVRBK010000001">
    <property type="protein sequence ID" value="KAK5650646.1"/>
    <property type="molecule type" value="Genomic_DNA"/>
</dbReference>
<keyword evidence="6" id="KW-0732">Signal</keyword>
<dbReference type="GO" id="GO:0046872">
    <property type="term" value="F:metal ion binding"/>
    <property type="evidence" value="ECO:0007669"/>
    <property type="project" value="UniProtKB-KW"/>
</dbReference>
<evidence type="ECO:0000256" key="3">
    <source>
        <dbReference type="ARBA" id="ARBA00022645"/>
    </source>
</evidence>
<evidence type="ECO:0000256" key="6">
    <source>
        <dbReference type="ARBA" id="ARBA00022729"/>
    </source>
</evidence>
<feature type="active site" description="Proton acceptor 1" evidence="15">
    <location>
        <position position="1481"/>
    </location>
</feature>
<evidence type="ECO:0000256" key="13">
    <source>
        <dbReference type="ARBA" id="ARBA00039858"/>
    </source>
</evidence>
<comment type="catalytic activity">
    <reaction evidence="12">
        <text>Release of a C-terminal dipeptide, oligopeptide-|-Xaa-Yaa, when Xaa is not Pro, and Yaa is neither Asp nor Glu. Thus, conversion of angiotensin I to angiotensin II, with increase in vasoconstrictor activity, but no action on angiotensin II.</text>
        <dbReference type="EC" id="3.4.15.1"/>
    </reaction>
</comment>
<reference evidence="23 24" key="1">
    <citation type="journal article" date="2024" name="Insects">
        <title>An Improved Chromosome-Level Genome Assembly of the Firefly Pyrocoelia pectoralis.</title>
        <authorList>
            <person name="Fu X."/>
            <person name="Meyer-Rochow V.B."/>
            <person name="Ballantyne L."/>
            <person name="Zhu X."/>
        </authorList>
    </citation>
    <scope>NUCLEOTIDE SEQUENCE [LARGE SCALE GENOMIC DNA]</scope>
    <source>
        <strain evidence="23">XCY_ONT2</strain>
    </source>
</reference>
<evidence type="ECO:0000256" key="21">
    <source>
        <dbReference type="RuleBase" id="RU361144"/>
    </source>
</evidence>
<comment type="similarity">
    <text evidence="2 20 21">Belongs to the peptidase M2 family.</text>
</comment>
<dbReference type="PROSITE" id="PS52011">
    <property type="entry name" value="PEPTIDASE_M2"/>
    <property type="match status" value="4"/>
</dbReference>
<feature type="binding site" evidence="17">
    <location>
        <position position="2072"/>
    </location>
    <ligand>
        <name>Zn(2+)</name>
        <dbReference type="ChEBI" id="CHEBI:29105"/>
        <label>1</label>
        <note>catalytic</note>
    </ligand>
</feature>
<name>A0AAN7ZXJ1_9COLE</name>
<feature type="active site" description="Proton acceptor 1" evidence="14">
    <location>
        <position position="2069"/>
    </location>
</feature>
<protein>
    <recommendedName>
        <fullName evidence="13 21">Angiotensin-converting enzyme</fullName>
        <ecNumber evidence="21">3.4.-.-</ecNumber>
    </recommendedName>
</protein>
<feature type="binding site" evidence="19">
    <location>
        <position position="2096"/>
    </location>
    <ligand>
        <name>Zn(2+)</name>
        <dbReference type="ChEBI" id="CHEBI:29105"/>
        <label>2</label>
        <note>catalytic</note>
    </ligand>
</feature>
<feature type="disulfide bond" evidence="18">
    <location>
        <begin position="1830"/>
        <end position="1837"/>
    </location>
</feature>